<dbReference type="Gene3D" id="3.20.20.370">
    <property type="entry name" value="Glycoside hydrolase/deacetylase"/>
    <property type="match status" value="1"/>
</dbReference>
<reference evidence="3" key="1">
    <citation type="journal article" date="2019" name="Int. J. Syst. Evol. Microbiol.">
        <title>The Global Catalogue of Microorganisms (GCM) 10K type strain sequencing project: providing services to taxonomists for standard genome sequencing and annotation.</title>
        <authorList>
            <consortium name="The Broad Institute Genomics Platform"/>
            <consortium name="The Broad Institute Genome Sequencing Center for Infectious Disease"/>
            <person name="Wu L."/>
            <person name="Ma J."/>
        </authorList>
    </citation>
    <scope>NUCLEOTIDE SEQUENCE [LARGE SCALE GENOMIC DNA]</scope>
    <source>
        <strain evidence="3">CGMCC 1.15288</strain>
    </source>
</reference>
<dbReference type="InterPro" id="IPR011330">
    <property type="entry name" value="Glyco_hydro/deAcase_b/a-brl"/>
</dbReference>
<organism evidence="2 3">
    <name type="scientific">Dyadobacter endophyticus</name>
    <dbReference type="NCBI Taxonomy" id="1749036"/>
    <lineage>
        <taxon>Bacteria</taxon>
        <taxon>Pseudomonadati</taxon>
        <taxon>Bacteroidota</taxon>
        <taxon>Cytophagia</taxon>
        <taxon>Cytophagales</taxon>
        <taxon>Spirosomataceae</taxon>
        <taxon>Dyadobacter</taxon>
    </lineage>
</organism>
<feature type="domain" description="NodB homology" evidence="1">
    <location>
        <begin position="88"/>
        <end position="283"/>
    </location>
</feature>
<dbReference type="Proteomes" id="UP000600214">
    <property type="component" value="Unassembled WGS sequence"/>
</dbReference>
<dbReference type="PANTHER" id="PTHR10587:SF134">
    <property type="entry name" value="SECRETED PROTEIN"/>
    <property type="match status" value="1"/>
</dbReference>
<proteinExistence type="predicted"/>
<gene>
    <name evidence="2" type="ORF">GCM10007423_21870</name>
</gene>
<dbReference type="InterPro" id="IPR002509">
    <property type="entry name" value="NODB_dom"/>
</dbReference>
<evidence type="ECO:0000259" key="1">
    <source>
        <dbReference type="PROSITE" id="PS51677"/>
    </source>
</evidence>
<evidence type="ECO:0000313" key="3">
    <source>
        <dbReference type="Proteomes" id="UP000600214"/>
    </source>
</evidence>
<dbReference type="InterPro" id="IPR050248">
    <property type="entry name" value="Polysacc_deacetylase_ArnD"/>
</dbReference>
<dbReference type="PROSITE" id="PS51677">
    <property type="entry name" value="NODB"/>
    <property type="match status" value="1"/>
</dbReference>
<dbReference type="PANTHER" id="PTHR10587">
    <property type="entry name" value="GLYCOSYL TRANSFERASE-RELATED"/>
    <property type="match status" value="1"/>
</dbReference>
<sequence>MDKLTENTMNRTLATFPTLIFFLLLAGKLLAQTLPPSLENEYYLKKQYQDTSYLAAKNRVSAEFAHTPPGSWGEFVKGVDEDIVTNKKLLALTFDGCGGPHGSGYDAELIGYLEKMKIPATLFVTGRWIDANYPTFLNLSKNSLFEIENHGLNHKPCSVDGEREYGIKGTPDVPDAFDEIEANERKITAITGRRPVFFRSATAFTDEACAKIARQLGVTMISFDVLSGDAVPNTPANVIESSILKHVRPGALIIMHFNHPEWNSYEALQKVVPSLLALGYSFVRLKDYPLKGR</sequence>
<dbReference type="SUPFAM" id="SSF88713">
    <property type="entry name" value="Glycoside hydrolase/deacetylase"/>
    <property type="match status" value="1"/>
</dbReference>
<accession>A0ABQ1YNE4</accession>
<protein>
    <submittedName>
        <fullName evidence="2">Polysaccharide deacetylase</fullName>
    </submittedName>
</protein>
<dbReference type="EMBL" id="BMIA01000001">
    <property type="protein sequence ID" value="GGH32389.1"/>
    <property type="molecule type" value="Genomic_DNA"/>
</dbReference>
<comment type="caution">
    <text evidence="2">The sequence shown here is derived from an EMBL/GenBank/DDBJ whole genome shotgun (WGS) entry which is preliminary data.</text>
</comment>
<name>A0ABQ1YNE4_9BACT</name>
<dbReference type="Pfam" id="PF01522">
    <property type="entry name" value="Polysacc_deac_1"/>
    <property type="match status" value="1"/>
</dbReference>
<keyword evidence="3" id="KW-1185">Reference proteome</keyword>
<evidence type="ECO:0000313" key="2">
    <source>
        <dbReference type="EMBL" id="GGH32389.1"/>
    </source>
</evidence>